<protein>
    <submittedName>
        <fullName evidence="1">Uncharacterized protein</fullName>
    </submittedName>
</protein>
<dbReference type="Proteomes" id="UP000053144">
    <property type="component" value="Chromosome 8"/>
</dbReference>
<dbReference type="AlphaFoldDB" id="A0A0L9V4X4"/>
<reference evidence="2" key="1">
    <citation type="journal article" date="2015" name="Proc. Natl. Acad. Sci. U.S.A.">
        <title>Genome sequencing of adzuki bean (Vigna angularis) provides insight into high starch and low fat accumulation and domestication.</title>
        <authorList>
            <person name="Yang K."/>
            <person name="Tian Z."/>
            <person name="Chen C."/>
            <person name="Luo L."/>
            <person name="Zhao B."/>
            <person name="Wang Z."/>
            <person name="Yu L."/>
            <person name="Li Y."/>
            <person name="Sun Y."/>
            <person name="Li W."/>
            <person name="Chen Y."/>
            <person name="Li Y."/>
            <person name="Zhang Y."/>
            <person name="Ai D."/>
            <person name="Zhao J."/>
            <person name="Shang C."/>
            <person name="Ma Y."/>
            <person name="Wu B."/>
            <person name="Wang M."/>
            <person name="Gao L."/>
            <person name="Sun D."/>
            <person name="Zhang P."/>
            <person name="Guo F."/>
            <person name="Wang W."/>
            <person name="Li Y."/>
            <person name="Wang J."/>
            <person name="Varshney R.K."/>
            <person name="Wang J."/>
            <person name="Ling H.Q."/>
            <person name="Wan P."/>
        </authorList>
    </citation>
    <scope>NUCLEOTIDE SEQUENCE</scope>
    <source>
        <strain evidence="2">cv. Jingnong 6</strain>
    </source>
</reference>
<evidence type="ECO:0000313" key="2">
    <source>
        <dbReference type="Proteomes" id="UP000053144"/>
    </source>
</evidence>
<accession>A0A0L9V4X4</accession>
<dbReference type="Gramene" id="KOM49759">
    <property type="protein sequence ID" value="KOM49759"/>
    <property type="gene ID" value="LR48_Vigan08g058600"/>
</dbReference>
<gene>
    <name evidence="1" type="ORF">LR48_Vigan08g058600</name>
</gene>
<evidence type="ECO:0000313" key="1">
    <source>
        <dbReference type="EMBL" id="KOM49759.1"/>
    </source>
</evidence>
<name>A0A0L9V4X4_PHAAN</name>
<organism evidence="1 2">
    <name type="scientific">Phaseolus angularis</name>
    <name type="common">Azuki bean</name>
    <name type="synonym">Vigna angularis</name>
    <dbReference type="NCBI Taxonomy" id="3914"/>
    <lineage>
        <taxon>Eukaryota</taxon>
        <taxon>Viridiplantae</taxon>
        <taxon>Streptophyta</taxon>
        <taxon>Embryophyta</taxon>
        <taxon>Tracheophyta</taxon>
        <taxon>Spermatophyta</taxon>
        <taxon>Magnoliopsida</taxon>
        <taxon>eudicotyledons</taxon>
        <taxon>Gunneridae</taxon>
        <taxon>Pentapetalae</taxon>
        <taxon>rosids</taxon>
        <taxon>fabids</taxon>
        <taxon>Fabales</taxon>
        <taxon>Fabaceae</taxon>
        <taxon>Papilionoideae</taxon>
        <taxon>50 kb inversion clade</taxon>
        <taxon>NPAAA clade</taxon>
        <taxon>indigoferoid/millettioid clade</taxon>
        <taxon>Phaseoleae</taxon>
        <taxon>Vigna</taxon>
    </lineage>
</organism>
<dbReference type="EMBL" id="CM003378">
    <property type="protein sequence ID" value="KOM49759.1"/>
    <property type="molecule type" value="Genomic_DNA"/>
</dbReference>
<sequence>MIMVNKTFIVVGESMLYSAILKFKIGYSSAYLRNGTPLYALLRSDLVHSGFHEVESRGRGTGGGLPVKNNPTDGGKVDGGSVGLVALGDGGSHDVVATRGTGGGGGGGGGEKRVAEGSVGEGIEGTRAYVGWSASNLTSCGSLASNLTSTITL</sequence>
<proteinExistence type="predicted"/>